<dbReference type="Pfam" id="PF01979">
    <property type="entry name" value="Amidohydro_1"/>
    <property type="match status" value="1"/>
</dbReference>
<dbReference type="PANTHER" id="PTHR11271:SF6">
    <property type="entry name" value="GUANINE DEAMINASE"/>
    <property type="match status" value="1"/>
</dbReference>
<evidence type="ECO:0000259" key="11">
    <source>
        <dbReference type="Pfam" id="PF01979"/>
    </source>
</evidence>
<dbReference type="GO" id="GO:0008892">
    <property type="term" value="F:guanine deaminase activity"/>
    <property type="evidence" value="ECO:0007669"/>
    <property type="project" value="UniProtKB-UniRule"/>
</dbReference>
<name>A0AAN9G0K6_9CAEN</name>
<comment type="similarity">
    <text evidence="2 9">Belongs to the metallo-dependent hydrolases superfamily. ATZ/TRZ family.</text>
</comment>
<keyword evidence="6 9" id="KW-0378">Hydrolase</keyword>
<comment type="pathway">
    <text evidence="1 9">Purine metabolism; guanine degradation; xanthine from guanine: step 1/1.</text>
</comment>
<feature type="compositionally biased region" description="Polar residues" evidence="10">
    <location>
        <begin position="332"/>
        <end position="343"/>
    </location>
</feature>
<dbReference type="SUPFAM" id="SSF51556">
    <property type="entry name" value="Metallo-dependent hydrolases"/>
    <property type="match status" value="1"/>
</dbReference>
<dbReference type="InterPro" id="IPR011059">
    <property type="entry name" value="Metal-dep_hydrolase_composite"/>
</dbReference>
<evidence type="ECO:0000256" key="5">
    <source>
        <dbReference type="ARBA" id="ARBA00022723"/>
    </source>
</evidence>
<proteinExistence type="inferred from homology"/>
<dbReference type="EMBL" id="JBAMIC010000024">
    <property type="protein sequence ID" value="KAK7090933.1"/>
    <property type="molecule type" value="Genomic_DNA"/>
</dbReference>
<protein>
    <recommendedName>
        <fullName evidence="4 9">Guanine deaminase</fullName>
        <shortName evidence="9">Guanase</shortName>
        <ecNumber evidence="3 9">3.5.4.3</ecNumber>
    </recommendedName>
    <alternativeName>
        <fullName evidence="9">Guanine aminohydrolase</fullName>
    </alternativeName>
</protein>
<dbReference type="InterPro" id="IPR032466">
    <property type="entry name" value="Metal_Hydrolase"/>
</dbReference>
<evidence type="ECO:0000313" key="13">
    <source>
        <dbReference type="Proteomes" id="UP001374579"/>
    </source>
</evidence>
<evidence type="ECO:0000256" key="3">
    <source>
        <dbReference type="ARBA" id="ARBA00012781"/>
    </source>
</evidence>
<dbReference type="NCBIfam" id="TIGR02967">
    <property type="entry name" value="guan_deamin"/>
    <property type="match status" value="1"/>
</dbReference>
<dbReference type="EC" id="3.5.4.3" evidence="3 9"/>
<dbReference type="FunFam" id="3.20.20.140:FF:000022">
    <property type="entry name" value="Guanine deaminase"/>
    <property type="match status" value="1"/>
</dbReference>
<comment type="cofactor">
    <cofactor evidence="9">
        <name>Zn(2+)</name>
        <dbReference type="ChEBI" id="CHEBI:29105"/>
    </cofactor>
    <text evidence="9">Binds 1 zinc ion per subunit.</text>
</comment>
<comment type="catalytic activity">
    <reaction evidence="8 9">
        <text>guanine + H2O + H(+) = xanthine + NH4(+)</text>
        <dbReference type="Rhea" id="RHEA:14665"/>
        <dbReference type="ChEBI" id="CHEBI:15377"/>
        <dbReference type="ChEBI" id="CHEBI:15378"/>
        <dbReference type="ChEBI" id="CHEBI:16235"/>
        <dbReference type="ChEBI" id="CHEBI:17712"/>
        <dbReference type="ChEBI" id="CHEBI:28938"/>
        <dbReference type="EC" id="3.5.4.3"/>
    </reaction>
</comment>
<keyword evidence="5 9" id="KW-0479">Metal-binding</keyword>
<dbReference type="Gene3D" id="3.20.20.140">
    <property type="entry name" value="Metal-dependent hydrolases"/>
    <property type="match status" value="1"/>
</dbReference>
<feature type="region of interest" description="Disordered" evidence="10">
    <location>
        <begin position="325"/>
        <end position="347"/>
    </location>
</feature>
<reference evidence="12 13" key="1">
    <citation type="submission" date="2024-02" db="EMBL/GenBank/DDBJ databases">
        <title>Chromosome-scale genome assembly of the rough periwinkle Littorina saxatilis.</title>
        <authorList>
            <person name="De Jode A."/>
            <person name="Faria R."/>
            <person name="Formenti G."/>
            <person name="Sims Y."/>
            <person name="Smith T.P."/>
            <person name="Tracey A."/>
            <person name="Wood J.M.D."/>
            <person name="Zagrodzka Z.B."/>
            <person name="Johannesson K."/>
            <person name="Butlin R.K."/>
            <person name="Leder E.H."/>
        </authorList>
    </citation>
    <scope>NUCLEOTIDE SEQUENCE [LARGE SCALE GENOMIC DNA]</scope>
    <source>
        <strain evidence="12">Snail1</strain>
        <tissue evidence="12">Muscle</tissue>
    </source>
</reference>
<evidence type="ECO:0000256" key="9">
    <source>
        <dbReference type="RuleBase" id="RU366009"/>
    </source>
</evidence>
<keyword evidence="13" id="KW-1185">Reference proteome</keyword>
<dbReference type="GO" id="GO:0008270">
    <property type="term" value="F:zinc ion binding"/>
    <property type="evidence" value="ECO:0007669"/>
    <property type="project" value="UniProtKB-UniRule"/>
</dbReference>
<feature type="domain" description="Amidohydrolase-related" evidence="11">
    <location>
        <begin position="40"/>
        <end position="428"/>
    </location>
</feature>
<evidence type="ECO:0000256" key="8">
    <source>
        <dbReference type="ARBA" id="ARBA00051148"/>
    </source>
</evidence>
<accession>A0AAN9G0K6</accession>
<evidence type="ECO:0000256" key="2">
    <source>
        <dbReference type="ARBA" id="ARBA00006745"/>
    </source>
</evidence>
<evidence type="ECO:0000256" key="4">
    <source>
        <dbReference type="ARBA" id="ARBA00014514"/>
    </source>
</evidence>
<comment type="caution">
    <text evidence="12">The sequence shown here is derived from an EMBL/GenBank/DDBJ whole genome shotgun (WGS) entry which is preliminary data.</text>
</comment>
<dbReference type="GO" id="GO:0006147">
    <property type="term" value="P:guanine catabolic process"/>
    <property type="evidence" value="ECO:0007669"/>
    <property type="project" value="UniProtKB-UniRule"/>
</dbReference>
<dbReference type="InterPro" id="IPR051607">
    <property type="entry name" value="Metallo-dep_hydrolases"/>
</dbReference>
<dbReference type="Gene3D" id="2.30.40.10">
    <property type="entry name" value="Urease, subunit C, domain 1"/>
    <property type="match status" value="1"/>
</dbReference>
<evidence type="ECO:0000256" key="7">
    <source>
        <dbReference type="ARBA" id="ARBA00022833"/>
    </source>
</evidence>
<evidence type="ECO:0000256" key="6">
    <source>
        <dbReference type="ARBA" id="ARBA00022801"/>
    </source>
</evidence>
<dbReference type="InterPro" id="IPR014311">
    <property type="entry name" value="Guanine_deaminase"/>
</dbReference>
<dbReference type="GO" id="GO:0005829">
    <property type="term" value="C:cytosol"/>
    <property type="evidence" value="ECO:0007669"/>
    <property type="project" value="TreeGrafter"/>
</dbReference>
<dbReference type="SUPFAM" id="SSF51338">
    <property type="entry name" value="Composite domain of metallo-dependent hydrolases"/>
    <property type="match status" value="1"/>
</dbReference>
<evidence type="ECO:0000256" key="1">
    <source>
        <dbReference type="ARBA" id="ARBA00004984"/>
    </source>
</evidence>
<dbReference type="AlphaFoldDB" id="A0AAN9G0K6"/>
<evidence type="ECO:0000256" key="10">
    <source>
        <dbReference type="SAM" id="MobiDB-lite"/>
    </source>
</evidence>
<keyword evidence="7 9" id="KW-0862">Zinc</keyword>
<sequence length="433" mass="48311">MFLVVWAQVLFLDGKDRLQQRLREHELDTECLVNLTPRQFVMPGLVDCHIHSPQLAITALGTDKGLLDWLTTYTYPAEARFADHDFAHQAHHKTVRRTLRGGTTLASYYSTIHTDTTLLLCQAADELGQRALVGKVNMDLIAPEFYRETTQQSVAETERFLDEVLSYKSGLVTPVITPRFAPSCTLPLMTKLGEIAKERNIPIQTHLSETVEEIETVMKLHPGHQSYTEVYDAAGLLGPKTILGHCIHLSDKEIDTLKSRDCGLVHCACSNNTLRSGVMDIRRLMDRGLKLGLGTDMAGGYTTSMLASIRHSVDVSNMCAIHSHNKQRQNGEHQQASNHTTDGSPPYRPLTMAEAFRLATLDGSSVLGQNCGNFEPGREFDGLLIDPEVKDSPLDLFDFDTPDDVVQKFLYTGDDRNISKVYVQGREVVSRTE</sequence>
<dbReference type="InterPro" id="IPR006680">
    <property type="entry name" value="Amidohydro-rel"/>
</dbReference>
<organism evidence="12 13">
    <name type="scientific">Littorina saxatilis</name>
    <dbReference type="NCBI Taxonomy" id="31220"/>
    <lineage>
        <taxon>Eukaryota</taxon>
        <taxon>Metazoa</taxon>
        <taxon>Spiralia</taxon>
        <taxon>Lophotrochozoa</taxon>
        <taxon>Mollusca</taxon>
        <taxon>Gastropoda</taxon>
        <taxon>Caenogastropoda</taxon>
        <taxon>Littorinimorpha</taxon>
        <taxon>Littorinoidea</taxon>
        <taxon>Littorinidae</taxon>
        <taxon>Littorina</taxon>
    </lineage>
</organism>
<gene>
    <name evidence="12" type="ORF">V1264_010668</name>
</gene>
<comment type="function">
    <text evidence="9">Catalyzes the hydrolytic deamination of guanine, producing xanthine and ammonia.</text>
</comment>
<evidence type="ECO:0000313" key="12">
    <source>
        <dbReference type="EMBL" id="KAK7090933.1"/>
    </source>
</evidence>
<dbReference type="Proteomes" id="UP001374579">
    <property type="component" value="Unassembled WGS sequence"/>
</dbReference>
<dbReference type="PANTHER" id="PTHR11271">
    <property type="entry name" value="GUANINE DEAMINASE"/>
    <property type="match status" value="1"/>
</dbReference>